<accession>A0AAV4WV35</accession>
<proteinExistence type="predicted"/>
<reference evidence="2 3" key="1">
    <citation type="submission" date="2021-06" db="EMBL/GenBank/DDBJ databases">
        <title>Caerostris darwini draft genome.</title>
        <authorList>
            <person name="Kono N."/>
            <person name="Arakawa K."/>
        </authorList>
    </citation>
    <scope>NUCLEOTIDE SEQUENCE [LARGE SCALE GENOMIC DNA]</scope>
</reference>
<gene>
    <name evidence="2" type="ORF">CDAR_257971</name>
</gene>
<dbReference type="Proteomes" id="UP001054837">
    <property type="component" value="Unassembled WGS sequence"/>
</dbReference>
<evidence type="ECO:0000313" key="2">
    <source>
        <dbReference type="EMBL" id="GIY86607.1"/>
    </source>
</evidence>
<comment type="caution">
    <text evidence="2">The sequence shown here is derived from an EMBL/GenBank/DDBJ whole genome shotgun (WGS) entry which is preliminary data.</text>
</comment>
<sequence>MLSDIPKWTPSGGFRRNFMSFNNLRVEDKVKEKWADPENRHGDLLAVTIDMHFPALLSKAKAAKSEISVHTSASSKRSDRTITTRGGQGVVCPKHAAC</sequence>
<dbReference type="AlphaFoldDB" id="A0AAV4WV35"/>
<evidence type="ECO:0000256" key="1">
    <source>
        <dbReference type="SAM" id="MobiDB-lite"/>
    </source>
</evidence>
<feature type="region of interest" description="Disordered" evidence="1">
    <location>
        <begin position="67"/>
        <end position="88"/>
    </location>
</feature>
<name>A0AAV4WV35_9ARAC</name>
<organism evidence="2 3">
    <name type="scientific">Caerostris darwini</name>
    <dbReference type="NCBI Taxonomy" id="1538125"/>
    <lineage>
        <taxon>Eukaryota</taxon>
        <taxon>Metazoa</taxon>
        <taxon>Ecdysozoa</taxon>
        <taxon>Arthropoda</taxon>
        <taxon>Chelicerata</taxon>
        <taxon>Arachnida</taxon>
        <taxon>Araneae</taxon>
        <taxon>Araneomorphae</taxon>
        <taxon>Entelegynae</taxon>
        <taxon>Araneoidea</taxon>
        <taxon>Araneidae</taxon>
        <taxon>Caerostris</taxon>
    </lineage>
</organism>
<protein>
    <submittedName>
        <fullName evidence="2">Uncharacterized protein</fullName>
    </submittedName>
</protein>
<keyword evidence="3" id="KW-1185">Reference proteome</keyword>
<evidence type="ECO:0000313" key="3">
    <source>
        <dbReference type="Proteomes" id="UP001054837"/>
    </source>
</evidence>
<dbReference type="EMBL" id="BPLQ01015232">
    <property type="protein sequence ID" value="GIY86607.1"/>
    <property type="molecule type" value="Genomic_DNA"/>
</dbReference>